<dbReference type="CDD" id="cd00093">
    <property type="entry name" value="HTH_XRE"/>
    <property type="match status" value="1"/>
</dbReference>
<dbReference type="PROSITE" id="PS50943">
    <property type="entry name" value="HTH_CROC1"/>
    <property type="match status" value="1"/>
</dbReference>
<feature type="compositionally biased region" description="Polar residues" evidence="1">
    <location>
        <begin position="171"/>
        <end position="180"/>
    </location>
</feature>
<dbReference type="SMART" id="SM00530">
    <property type="entry name" value="HTH_XRE"/>
    <property type="match status" value="1"/>
</dbReference>
<name>A0ABP0ESY0_9LACO</name>
<sequence>MAEILTEAVCEQLKAARKAKGWSIEDLSRETKIQPSYIKAIEEGREDDLPGKFYARAFARQYAEVVGLDPEEVLGEADEKPLTTGDLSYAHRDDDGIVRAGVDRAQSVKTRLMGWVPRIWIAIGVLAVIIIIWAVYTGLSKNNDSSQSQNDLQVTSSSVPRSSSSSSSSSKKNQINLGKPTTNTQQLTTTYTLGGQLAKSHKLVIKGNGTNVKVNDATSKVLLNEMVNNNTEKTIEIPANTAAVNVQFSAVSKATVTLDGQHVDVPNLPTNPAATTWNILFNFNK</sequence>
<keyword evidence="5" id="KW-1185">Reference proteome</keyword>
<keyword evidence="2" id="KW-0472">Membrane</keyword>
<protein>
    <submittedName>
        <fullName evidence="4">Contains Xre-like HTH and DUF4115 domains (RodZ)</fullName>
    </submittedName>
</protein>
<dbReference type="PANTHER" id="PTHR34475:SF1">
    <property type="entry name" value="CYTOSKELETON PROTEIN RODZ"/>
    <property type="match status" value="1"/>
</dbReference>
<dbReference type="SUPFAM" id="SSF47413">
    <property type="entry name" value="lambda repressor-like DNA-binding domains"/>
    <property type="match status" value="1"/>
</dbReference>
<evidence type="ECO:0000259" key="3">
    <source>
        <dbReference type="PROSITE" id="PS50943"/>
    </source>
</evidence>
<feature type="domain" description="HTH cro/C1-type" evidence="3">
    <location>
        <begin position="13"/>
        <end position="45"/>
    </location>
</feature>
<dbReference type="Proteomes" id="UP001314241">
    <property type="component" value="Unassembled WGS sequence"/>
</dbReference>
<feature type="region of interest" description="Disordered" evidence="1">
    <location>
        <begin position="144"/>
        <end position="183"/>
    </location>
</feature>
<feature type="transmembrane region" description="Helical" evidence="2">
    <location>
        <begin position="119"/>
        <end position="139"/>
    </location>
</feature>
<accession>A0ABP0ESY0</accession>
<organism evidence="4 5">
    <name type="scientific">Eupransor demetentiae</name>
    <dbReference type="NCBI Taxonomy" id="3109584"/>
    <lineage>
        <taxon>Bacteria</taxon>
        <taxon>Bacillati</taxon>
        <taxon>Bacillota</taxon>
        <taxon>Bacilli</taxon>
        <taxon>Lactobacillales</taxon>
        <taxon>Lactobacillaceae</taxon>
        <taxon>Eupransor</taxon>
    </lineage>
</organism>
<evidence type="ECO:0000256" key="1">
    <source>
        <dbReference type="SAM" id="MobiDB-lite"/>
    </source>
</evidence>
<keyword evidence="2" id="KW-0812">Transmembrane</keyword>
<gene>
    <name evidence="4" type="ORF">R54876_GBNLAHCA_00833</name>
</gene>
<dbReference type="RefSeq" id="WP_349641807.1">
    <property type="nucleotide sequence ID" value="NZ_CAWVOH010000001.1"/>
</dbReference>
<feature type="compositionally biased region" description="Low complexity" evidence="1">
    <location>
        <begin position="144"/>
        <end position="170"/>
    </location>
</feature>
<evidence type="ECO:0000313" key="4">
    <source>
        <dbReference type="EMBL" id="CAK8054271.1"/>
    </source>
</evidence>
<reference evidence="4 5" key="1">
    <citation type="submission" date="2024-01" db="EMBL/GenBank/DDBJ databases">
        <authorList>
            <person name="Botero Cardona J."/>
        </authorList>
    </citation>
    <scope>NUCLEOTIDE SEQUENCE [LARGE SCALE GENOMIC DNA]</scope>
    <source>
        <strain evidence="4 5">LMG 33000</strain>
    </source>
</reference>
<dbReference type="InterPro" id="IPR050400">
    <property type="entry name" value="Bact_Cytoskel_RodZ"/>
</dbReference>
<comment type="caution">
    <text evidence="4">The sequence shown here is derived from an EMBL/GenBank/DDBJ whole genome shotgun (WGS) entry which is preliminary data.</text>
</comment>
<dbReference type="InterPro" id="IPR001387">
    <property type="entry name" value="Cro/C1-type_HTH"/>
</dbReference>
<evidence type="ECO:0000313" key="5">
    <source>
        <dbReference type="Proteomes" id="UP001314241"/>
    </source>
</evidence>
<dbReference type="PANTHER" id="PTHR34475">
    <property type="match status" value="1"/>
</dbReference>
<keyword evidence="2" id="KW-1133">Transmembrane helix</keyword>
<proteinExistence type="predicted"/>
<dbReference type="Pfam" id="PF13413">
    <property type="entry name" value="HTH_25"/>
    <property type="match status" value="1"/>
</dbReference>
<dbReference type="Gene3D" id="1.10.260.40">
    <property type="entry name" value="lambda repressor-like DNA-binding domains"/>
    <property type="match status" value="1"/>
</dbReference>
<dbReference type="EMBL" id="CAWVOH010000001">
    <property type="protein sequence ID" value="CAK8054271.1"/>
    <property type="molecule type" value="Genomic_DNA"/>
</dbReference>
<dbReference type="InterPro" id="IPR010982">
    <property type="entry name" value="Lambda_DNA-bd_dom_sf"/>
</dbReference>
<evidence type="ECO:0000256" key="2">
    <source>
        <dbReference type="SAM" id="Phobius"/>
    </source>
</evidence>